<dbReference type="EMBL" id="CATNWA010017549">
    <property type="protein sequence ID" value="CAI9601306.1"/>
    <property type="molecule type" value="Genomic_DNA"/>
</dbReference>
<gene>
    <name evidence="1" type="ORF">SPARVUS_LOCUS12957124</name>
</gene>
<name>A0ABN9G0U0_9NEOB</name>
<evidence type="ECO:0000313" key="1">
    <source>
        <dbReference type="EMBL" id="CAI9601306.1"/>
    </source>
</evidence>
<feature type="non-terminal residue" evidence="1">
    <location>
        <position position="71"/>
    </location>
</feature>
<accession>A0ABN9G0U0</accession>
<reference evidence="1" key="1">
    <citation type="submission" date="2023-05" db="EMBL/GenBank/DDBJ databases">
        <authorList>
            <person name="Stuckert A."/>
        </authorList>
    </citation>
    <scope>NUCLEOTIDE SEQUENCE</scope>
</reference>
<evidence type="ECO:0000313" key="2">
    <source>
        <dbReference type="Proteomes" id="UP001162483"/>
    </source>
</evidence>
<proteinExistence type="predicted"/>
<sequence length="71" mass="8170">MHFSVPLQFCAGKMQPALLFFLHLERTGTASTDVNYEIDNHITYFLCVLDADKKQLEPMWCELALNVFTVC</sequence>
<comment type="caution">
    <text evidence="1">The sequence shown here is derived from an EMBL/GenBank/DDBJ whole genome shotgun (WGS) entry which is preliminary data.</text>
</comment>
<keyword evidence="2" id="KW-1185">Reference proteome</keyword>
<dbReference type="Proteomes" id="UP001162483">
    <property type="component" value="Unassembled WGS sequence"/>
</dbReference>
<protein>
    <submittedName>
        <fullName evidence="1">Uncharacterized protein</fullName>
    </submittedName>
</protein>
<organism evidence="1 2">
    <name type="scientific">Staurois parvus</name>
    <dbReference type="NCBI Taxonomy" id="386267"/>
    <lineage>
        <taxon>Eukaryota</taxon>
        <taxon>Metazoa</taxon>
        <taxon>Chordata</taxon>
        <taxon>Craniata</taxon>
        <taxon>Vertebrata</taxon>
        <taxon>Euteleostomi</taxon>
        <taxon>Amphibia</taxon>
        <taxon>Batrachia</taxon>
        <taxon>Anura</taxon>
        <taxon>Neobatrachia</taxon>
        <taxon>Ranoidea</taxon>
        <taxon>Ranidae</taxon>
        <taxon>Staurois</taxon>
    </lineage>
</organism>